<dbReference type="STRING" id="743788.S8EJR4"/>
<name>S8EJR4_FOMSC</name>
<evidence type="ECO:0000256" key="2">
    <source>
        <dbReference type="ARBA" id="ARBA00023242"/>
    </source>
</evidence>
<dbReference type="InParanoid" id="S8EJR4"/>
<dbReference type="EMBL" id="KE504124">
    <property type="protein sequence ID" value="EPT05382.1"/>
    <property type="molecule type" value="Genomic_DNA"/>
</dbReference>
<dbReference type="InterPro" id="IPR028211">
    <property type="entry name" value="Ntr2"/>
</dbReference>
<organism evidence="5 6">
    <name type="scientific">Fomitopsis schrenkii</name>
    <name type="common">Brown rot fungus</name>
    <dbReference type="NCBI Taxonomy" id="2126942"/>
    <lineage>
        <taxon>Eukaryota</taxon>
        <taxon>Fungi</taxon>
        <taxon>Dikarya</taxon>
        <taxon>Basidiomycota</taxon>
        <taxon>Agaricomycotina</taxon>
        <taxon>Agaricomycetes</taxon>
        <taxon>Polyporales</taxon>
        <taxon>Fomitopsis</taxon>
    </lineage>
</organism>
<evidence type="ECO:0000313" key="6">
    <source>
        <dbReference type="Proteomes" id="UP000015241"/>
    </source>
</evidence>
<feature type="coiled-coil region" evidence="3">
    <location>
        <begin position="224"/>
        <end position="286"/>
    </location>
</feature>
<dbReference type="InterPro" id="IPR012890">
    <property type="entry name" value="GCFC2-like"/>
</dbReference>
<dbReference type="OrthoDB" id="429427at2759"/>
<dbReference type="GO" id="GO:0071008">
    <property type="term" value="C:U2-type post-mRNA release spliceosomal complex"/>
    <property type="evidence" value="ECO:0007669"/>
    <property type="project" value="InterPro"/>
</dbReference>
<dbReference type="GO" id="GO:0003677">
    <property type="term" value="F:DNA binding"/>
    <property type="evidence" value="ECO:0007669"/>
    <property type="project" value="InterPro"/>
</dbReference>
<evidence type="ECO:0008006" key="7">
    <source>
        <dbReference type="Google" id="ProtNLM"/>
    </source>
</evidence>
<evidence type="ECO:0000256" key="1">
    <source>
        <dbReference type="ARBA" id="ARBA00004123"/>
    </source>
</evidence>
<dbReference type="GO" id="GO:0000390">
    <property type="term" value="P:spliceosomal complex disassembly"/>
    <property type="evidence" value="ECO:0007669"/>
    <property type="project" value="InterPro"/>
</dbReference>
<dbReference type="Pfam" id="PF15458">
    <property type="entry name" value="NTR2"/>
    <property type="match status" value="1"/>
</dbReference>
<feature type="compositionally biased region" description="Basic residues" evidence="4">
    <location>
        <begin position="467"/>
        <end position="478"/>
    </location>
</feature>
<dbReference type="Proteomes" id="UP000015241">
    <property type="component" value="Unassembled WGS sequence"/>
</dbReference>
<keyword evidence="3" id="KW-0175">Coiled coil</keyword>
<keyword evidence="6" id="KW-1185">Reference proteome</keyword>
<dbReference type="PANTHER" id="PTHR12214:SF0">
    <property type="entry name" value="LD29489P"/>
    <property type="match status" value="1"/>
</dbReference>
<proteinExistence type="predicted"/>
<keyword evidence="2" id="KW-0539">Nucleus</keyword>
<dbReference type="AlphaFoldDB" id="S8EJR4"/>
<accession>S8EJR4</accession>
<evidence type="ECO:0000256" key="3">
    <source>
        <dbReference type="SAM" id="Coils"/>
    </source>
</evidence>
<feature type="compositionally biased region" description="Basic residues" evidence="4">
    <location>
        <begin position="51"/>
        <end position="64"/>
    </location>
</feature>
<evidence type="ECO:0000256" key="4">
    <source>
        <dbReference type="SAM" id="MobiDB-lite"/>
    </source>
</evidence>
<sequence length="785" mass="87767">MADVPVVFKKSKTKTTQRSRVSTPEVVESAGEGGQTADVEDAESPSLLATKLKKKLKTREKPKSRLSFGAEEDGEGEVFQVKKSNLSRKIALGQHPASHVKPAAVGLPSPARSNTSVRYDAAYLNELKASTPSARPSIQQDGDLSYDADMSMIEDLPPQSHMSSVIDLSEPETAIPSLSAVRVAKEKRERLRALGAGAKDEDYISLSVSKRSDFSQGPHPESRLVREEDELGDADDEYAEYTSAQERIALGKKSKKVEAKKRREEMNEMIADAEEVDEETMEWEQEQLRRGGLRAAEALEKTPKPTYKAAPIPPITPIPTLGAAVARLITSLTALTTSHQQNTATLLSLGEEQLKLEAREKEMRDMIAKAEDKRSWFSAFREWVESVATFLDEKFPELEKLEDQQVSLLKERADMIAQRRRAEDEDDLSFFLGSFLQNAPIQEEVDDFGRVVPHTNSAASRRDRRDARNKRRLLRRAAGKAQSNEEEGYSTDSSLPPSDSADYQAAMAKLVRDGKGIMSDVQAEEFNDPLRGLGKWFGEWRTRFGDSYSGAWGGLGMVGAWEFWTRYEILGWSPLEDSRTLDSFSWYDALYQYSRPGRADDQDDDEEPELGPDGDLVSAMISTAVIPRLCRLLEQGALDPYSAARLRKLTDLAEQIKLSVGRSNLKFEMLLKSVFVVFQGAVDSTDSALTPYLALNQPRFDPEAIPARRRYLTRRYKLLRNLFQWRKYSGERFGLGQLAQRLVGNAMLPVADGGWEVGGEECMRKVAELMPTELLPVPLKVRLGI</sequence>
<feature type="region of interest" description="Disordered" evidence="4">
    <location>
        <begin position="1"/>
        <end position="77"/>
    </location>
</feature>
<dbReference type="PANTHER" id="PTHR12214">
    <property type="entry name" value="GC-RICH SEQUENCE DNA-BINDING FACTOR"/>
    <property type="match status" value="1"/>
</dbReference>
<feature type="region of interest" description="Disordered" evidence="4">
    <location>
        <begin position="447"/>
        <end position="499"/>
    </location>
</feature>
<comment type="subcellular location">
    <subcellularLocation>
        <location evidence="1">Nucleus</location>
    </subcellularLocation>
</comment>
<protein>
    <recommendedName>
        <fullName evidence="7">GCF C-terminal domain-containing protein</fullName>
    </recommendedName>
</protein>
<evidence type="ECO:0000313" key="5">
    <source>
        <dbReference type="EMBL" id="EPT05382.1"/>
    </source>
</evidence>
<gene>
    <name evidence="5" type="ORF">FOMPIDRAFT_1045433</name>
</gene>
<dbReference type="HOGENOM" id="CLU_020074_0_0_1"/>
<reference evidence="5 6" key="1">
    <citation type="journal article" date="2012" name="Science">
        <title>The Paleozoic origin of enzymatic lignin decomposition reconstructed from 31 fungal genomes.</title>
        <authorList>
            <person name="Floudas D."/>
            <person name="Binder M."/>
            <person name="Riley R."/>
            <person name="Barry K."/>
            <person name="Blanchette R.A."/>
            <person name="Henrissat B."/>
            <person name="Martinez A.T."/>
            <person name="Otillar R."/>
            <person name="Spatafora J.W."/>
            <person name="Yadav J.S."/>
            <person name="Aerts A."/>
            <person name="Benoit I."/>
            <person name="Boyd A."/>
            <person name="Carlson A."/>
            <person name="Copeland A."/>
            <person name="Coutinho P.M."/>
            <person name="de Vries R.P."/>
            <person name="Ferreira P."/>
            <person name="Findley K."/>
            <person name="Foster B."/>
            <person name="Gaskell J."/>
            <person name="Glotzer D."/>
            <person name="Gorecki P."/>
            <person name="Heitman J."/>
            <person name="Hesse C."/>
            <person name="Hori C."/>
            <person name="Igarashi K."/>
            <person name="Jurgens J.A."/>
            <person name="Kallen N."/>
            <person name="Kersten P."/>
            <person name="Kohler A."/>
            <person name="Kuees U."/>
            <person name="Kumar T.K.A."/>
            <person name="Kuo A."/>
            <person name="LaButti K."/>
            <person name="Larrondo L.F."/>
            <person name="Lindquist E."/>
            <person name="Ling A."/>
            <person name="Lombard V."/>
            <person name="Lucas S."/>
            <person name="Lundell T."/>
            <person name="Martin R."/>
            <person name="McLaughlin D.J."/>
            <person name="Morgenstern I."/>
            <person name="Morin E."/>
            <person name="Murat C."/>
            <person name="Nagy L.G."/>
            <person name="Nolan M."/>
            <person name="Ohm R.A."/>
            <person name="Patyshakuliyeva A."/>
            <person name="Rokas A."/>
            <person name="Ruiz-Duenas F.J."/>
            <person name="Sabat G."/>
            <person name="Salamov A."/>
            <person name="Samejima M."/>
            <person name="Schmutz J."/>
            <person name="Slot J.C."/>
            <person name="St John F."/>
            <person name="Stenlid J."/>
            <person name="Sun H."/>
            <person name="Sun S."/>
            <person name="Syed K."/>
            <person name="Tsang A."/>
            <person name="Wiebenga A."/>
            <person name="Young D."/>
            <person name="Pisabarro A."/>
            <person name="Eastwood D.C."/>
            <person name="Martin F."/>
            <person name="Cullen D."/>
            <person name="Grigoriev I.V."/>
            <person name="Hibbett D.S."/>
        </authorList>
    </citation>
    <scope>NUCLEOTIDE SEQUENCE</scope>
    <source>
        <strain evidence="6">FP-58527</strain>
    </source>
</reference>
<dbReference type="eggNOG" id="KOG2136">
    <property type="taxonomic scope" value="Eukaryota"/>
</dbReference>